<dbReference type="SUPFAM" id="SSF54427">
    <property type="entry name" value="NTF2-like"/>
    <property type="match status" value="1"/>
</dbReference>
<dbReference type="Proteomes" id="UP001220022">
    <property type="component" value="Unassembled WGS sequence"/>
</dbReference>
<feature type="chain" id="PRO_5046822732" evidence="1">
    <location>
        <begin position="27"/>
        <end position="174"/>
    </location>
</feature>
<dbReference type="PIRSF" id="PIRSF028470">
    <property type="entry name" value="UCP028470"/>
    <property type="match status" value="1"/>
</dbReference>
<keyword evidence="1" id="KW-0732">Signal</keyword>
<name>A0ABT5YYX4_9ACTN</name>
<dbReference type="InterPro" id="IPR013543">
    <property type="entry name" value="Ca/CaM-dep_prot_kinase-assoc"/>
</dbReference>
<dbReference type="InterPro" id="IPR011944">
    <property type="entry name" value="Steroid_delta5-4_isomerase"/>
</dbReference>
<dbReference type="InterPro" id="IPR016887">
    <property type="entry name" value="UCP028470_steroid_isom-rel"/>
</dbReference>
<dbReference type="Pfam" id="PF08332">
    <property type="entry name" value="CaMKII_AD"/>
    <property type="match status" value="1"/>
</dbReference>
<protein>
    <submittedName>
        <fullName evidence="3">SgcJ/EcaC family oxidoreductase</fullName>
    </submittedName>
</protein>
<evidence type="ECO:0000313" key="4">
    <source>
        <dbReference type="Proteomes" id="UP001220022"/>
    </source>
</evidence>
<evidence type="ECO:0000259" key="2">
    <source>
        <dbReference type="Pfam" id="PF08332"/>
    </source>
</evidence>
<sequence>MRRKYYAGLAVATTAVLFTSTGSTHAIGTRSQPLAGNPAVAAATHYPTERQIAALFDQWNAALATGNAYRVANLYAPNAVLLPTVSARIRTNRAEIVDYFKHFLENKPVGTIQKRYINILGRNAAIDTGLYQFRLTGKDGETTKVNARYTYVYQLRGGKWLIVNHHSSELPTGD</sequence>
<organism evidence="3 4">
    <name type="scientific">Streptantibioticus ferralitis</name>
    <dbReference type="NCBI Taxonomy" id="236510"/>
    <lineage>
        <taxon>Bacteria</taxon>
        <taxon>Bacillati</taxon>
        <taxon>Actinomycetota</taxon>
        <taxon>Actinomycetes</taxon>
        <taxon>Kitasatosporales</taxon>
        <taxon>Streptomycetaceae</taxon>
        <taxon>Streptantibioticus</taxon>
    </lineage>
</organism>
<dbReference type="RefSeq" id="WP_275813504.1">
    <property type="nucleotide sequence ID" value="NZ_BAAANM010000001.1"/>
</dbReference>
<dbReference type="CDD" id="cd00531">
    <property type="entry name" value="NTF2_like"/>
    <property type="match status" value="1"/>
</dbReference>
<evidence type="ECO:0000313" key="3">
    <source>
        <dbReference type="EMBL" id="MDF2256745.1"/>
    </source>
</evidence>
<proteinExistence type="predicted"/>
<dbReference type="Gene3D" id="3.10.450.50">
    <property type="match status" value="1"/>
</dbReference>
<keyword evidence="4" id="KW-1185">Reference proteome</keyword>
<dbReference type="InterPro" id="IPR032710">
    <property type="entry name" value="NTF2-like_dom_sf"/>
</dbReference>
<feature type="signal peptide" evidence="1">
    <location>
        <begin position="1"/>
        <end position="26"/>
    </location>
</feature>
<accession>A0ABT5YYX4</accession>
<feature type="domain" description="Calcium/calmodulin-dependent protein kinase II association-domain" evidence="2">
    <location>
        <begin position="49"/>
        <end position="170"/>
    </location>
</feature>
<dbReference type="EMBL" id="JARHTQ010000007">
    <property type="protein sequence ID" value="MDF2256745.1"/>
    <property type="molecule type" value="Genomic_DNA"/>
</dbReference>
<evidence type="ECO:0000256" key="1">
    <source>
        <dbReference type="SAM" id="SignalP"/>
    </source>
</evidence>
<comment type="caution">
    <text evidence="3">The sequence shown here is derived from an EMBL/GenBank/DDBJ whole genome shotgun (WGS) entry which is preliminary data.</text>
</comment>
<dbReference type="NCBIfam" id="TIGR02246">
    <property type="entry name" value="SgcJ/EcaC family oxidoreductase"/>
    <property type="match status" value="1"/>
</dbReference>
<gene>
    <name evidence="3" type="ORF">P2L57_13720</name>
</gene>
<reference evidence="3 4" key="1">
    <citation type="submission" date="2023-03" db="EMBL/GenBank/DDBJ databases">
        <title>Draft genome sequence of type strain Streptomyces ferralitis JCM 14344.</title>
        <authorList>
            <person name="Klaysubun C."/>
            <person name="Duangmal K."/>
        </authorList>
    </citation>
    <scope>NUCLEOTIDE SEQUENCE [LARGE SCALE GENOMIC DNA]</scope>
    <source>
        <strain evidence="3 4">JCM 14344</strain>
    </source>
</reference>